<name>C6G3X6_9DIPT</name>
<sequence length="159" mass="18002">MNSGIILSVVAVFTVLAASNALPKPDYWEDFGTSLSEQINRQVQQGLSGLKDLDRLKNLGSEITENVHRHVNNQMWFRGPNVCITETNEENANGESSNSIRRFGNHISQSCIGMNEQYTCTIMDYVDGQIQRKTVIYKCCENYSLGRDGEQIRCLKNDY</sequence>
<protein>
    <submittedName>
        <fullName evidence="2">16 kDa salivary protein A</fullName>
    </submittedName>
</protein>
<reference evidence="2" key="1">
    <citation type="journal article" date="2009" name="BMC Genomics">
        <title>Analysis of salivary transcripts and antigens of the sand fly Phlebotomus arabicus.</title>
        <authorList>
            <person name="Hostomska J."/>
            <person name="Volfova V."/>
            <person name="Mu J."/>
            <person name="Garfield M."/>
            <person name="Rohousova I."/>
            <person name="Volf P."/>
            <person name="Valenzuela J.G."/>
            <person name="Jochim R.C."/>
        </authorList>
    </citation>
    <scope>NUCLEOTIDE SEQUENCE</scope>
</reference>
<proteinExistence type="evidence at transcript level"/>
<organism evidence="2">
    <name type="scientific">Phlebotomus arabicus</name>
    <dbReference type="NCBI Taxonomy" id="578135"/>
    <lineage>
        <taxon>Eukaryota</taxon>
        <taxon>Metazoa</taxon>
        <taxon>Ecdysozoa</taxon>
        <taxon>Arthropoda</taxon>
        <taxon>Hexapoda</taxon>
        <taxon>Insecta</taxon>
        <taxon>Pterygota</taxon>
        <taxon>Neoptera</taxon>
        <taxon>Endopterygota</taxon>
        <taxon>Diptera</taxon>
        <taxon>Nematocera</taxon>
        <taxon>Psychodoidea</taxon>
        <taxon>Psychodidae</taxon>
        <taxon>Phlebotomus</taxon>
        <taxon>Adlerius</taxon>
    </lineage>
</organism>
<evidence type="ECO:0000313" key="2">
    <source>
        <dbReference type="EMBL" id="ACS93506.1"/>
    </source>
</evidence>
<keyword evidence="1" id="KW-0732">Signal</keyword>
<accession>C6G3X6</accession>
<dbReference type="EMBL" id="FJ474085">
    <property type="protein sequence ID" value="ACS93506.1"/>
    <property type="molecule type" value="mRNA"/>
</dbReference>
<evidence type="ECO:0000256" key="1">
    <source>
        <dbReference type="SAM" id="SignalP"/>
    </source>
</evidence>
<feature type="signal peptide" evidence="1">
    <location>
        <begin position="1"/>
        <end position="21"/>
    </location>
</feature>
<feature type="chain" id="PRO_5002965539" evidence="1">
    <location>
        <begin position="22"/>
        <end position="159"/>
    </location>
</feature>
<dbReference type="AlphaFoldDB" id="C6G3X6"/>